<evidence type="ECO:0000256" key="6">
    <source>
        <dbReference type="ARBA" id="ARBA00022833"/>
    </source>
</evidence>
<dbReference type="GO" id="GO:0051604">
    <property type="term" value="P:protein maturation"/>
    <property type="evidence" value="ECO:0007669"/>
    <property type="project" value="InterPro"/>
</dbReference>
<dbReference type="InterPro" id="IPR004392">
    <property type="entry name" value="Hyd_mat_HypB"/>
</dbReference>
<dbReference type="PANTHER" id="PTHR30134">
    <property type="entry name" value="HYDROGENASE PROTEIN ASSEMBLY PROTEIN, NICKEL CHAPERONE"/>
    <property type="match status" value="1"/>
</dbReference>
<dbReference type="GO" id="GO:0008270">
    <property type="term" value="F:zinc ion binding"/>
    <property type="evidence" value="ECO:0007669"/>
    <property type="project" value="TreeGrafter"/>
</dbReference>
<evidence type="ECO:0000259" key="8">
    <source>
        <dbReference type="Pfam" id="PF02492"/>
    </source>
</evidence>
<dbReference type="Gene3D" id="3.40.50.300">
    <property type="entry name" value="P-loop containing nucleotide triphosphate hydrolases"/>
    <property type="match status" value="1"/>
</dbReference>
<keyword evidence="5" id="KW-0378">Hydrolase</keyword>
<protein>
    <submittedName>
        <fullName evidence="9">Hydrogenase nickel incorporation protein HypB</fullName>
    </submittedName>
</protein>
<dbReference type="GO" id="GO:0016151">
    <property type="term" value="F:nickel cation binding"/>
    <property type="evidence" value="ECO:0007669"/>
    <property type="project" value="InterPro"/>
</dbReference>
<keyword evidence="4" id="KW-0547">Nucleotide-binding</keyword>
<evidence type="ECO:0000313" key="9">
    <source>
        <dbReference type="EMBL" id="HIR48060.1"/>
    </source>
</evidence>
<evidence type="ECO:0000256" key="2">
    <source>
        <dbReference type="ARBA" id="ARBA00022596"/>
    </source>
</evidence>
<dbReference type="Proteomes" id="UP000824242">
    <property type="component" value="Unassembled WGS sequence"/>
</dbReference>
<gene>
    <name evidence="9" type="primary">hypB</name>
    <name evidence="9" type="ORF">IAB89_10495</name>
</gene>
<evidence type="ECO:0000256" key="3">
    <source>
        <dbReference type="ARBA" id="ARBA00022723"/>
    </source>
</evidence>
<feature type="domain" description="CobW/HypB/UreG nucleotide-binding" evidence="8">
    <location>
        <begin position="32"/>
        <end position="191"/>
    </location>
</feature>
<evidence type="ECO:0000256" key="4">
    <source>
        <dbReference type="ARBA" id="ARBA00022741"/>
    </source>
</evidence>
<dbReference type="NCBIfam" id="TIGR00073">
    <property type="entry name" value="hypB"/>
    <property type="match status" value="1"/>
</dbReference>
<reference evidence="9" key="1">
    <citation type="submission" date="2020-10" db="EMBL/GenBank/DDBJ databases">
        <authorList>
            <person name="Gilroy R."/>
        </authorList>
    </citation>
    <scope>NUCLEOTIDE SEQUENCE</scope>
    <source>
        <strain evidence="9">ChiSxjej1B13-7958</strain>
    </source>
</reference>
<dbReference type="AlphaFoldDB" id="A0A9D1DF68"/>
<reference evidence="9" key="2">
    <citation type="journal article" date="2021" name="PeerJ">
        <title>Extensive microbial diversity within the chicken gut microbiome revealed by metagenomics and culture.</title>
        <authorList>
            <person name="Gilroy R."/>
            <person name="Ravi A."/>
            <person name="Getino M."/>
            <person name="Pursley I."/>
            <person name="Horton D.L."/>
            <person name="Alikhan N.F."/>
            <person name="Baker D."/>
            <person name="Gharbi K."/>
            <person name="Hall N."/>
            <person name="Watson M."/>
            <person name="Adriaenssens E.M."/>
            <person name="Foster-Nyarko E."/>
            <person name="Jarju S."/>
            <person name="Secka A."/>
            <person name="Antonio M."/>
            <person name="Oren A."/>
            <person name="Chaudhuri R.R."/>
            <person name="La Ragione R."/>
            <person name="Hildebrand F."/>
            <person name="Pallen M.J."/>
        </authorList>
    </citation>
    <scope>NUCLEOTIDE SEQUENCE</scope>
    <source>
        <strain evidence="9">ChiSxjej1B13-7958</strain>
    </source>
</reference>
<name>A0A9D1DF68_9FIRM</name>
<keyword evidence="7" id="KW-0342">GTP-binding</keyword>
<evidence type="ECO:0000256" key="1">
    <source>
        <dbReference type="ARBA" id="ARBA00006211"/>
    </source>
</evidence>
<dbReference type="SUPFAM" id="SSF52540">
    <property type="entry name" value="P-loop containing nucleoside triphosphate hydrolases"/>
    <property type="match status" value="1"/>
</dbReference>
<dbReference type="PANTHER" id="PTHR30134:SF2">
    <property type="entry name" value="HYDROGENASE MATURATION FACTOR HYPB"/>
    <property type="match status" value="1"/>
</dbReference>
<dbReference type="GO" id="GO:0003924">
    <property type="term" value="F:GTPase activity"/>
    <property type="evidence" value="ECO:0007669"/>
    <property type="project" value="InterPro"/>
</dbReference>
<dbReference type="Pfam" id="PF02492">
    <property type="entry name" value="cobW"/>
    <property type="match status" value="1"/>
</dbReference>
<keyword evidence="3" id="KW-0479">Metal-binding</keyword>
<dbReference type="GO" id="GO:0005525">
    <property type="term" value="F:GTP binding"/>
    <property type="evidence" value="ECO:0007669"/>
    <property type="project" value="UniProtKB-KW"/>
</dbReference>
<keyword evidence="6" id="KW-0862">Zinc</keyword>
<organism evidence="9 10">
    <name type="scientific">Candidatus Caccousia avicola</name>
    <dbReference type="NCBI Taxonomy" id="2840721"/>
    <lineage>
        <taxon>Bacteria</taxon>
        <taxon>Bacillati</taxon>
        <taxon>Bacillota</taxon>
        <taxon>Clostridia</taxon>
        <taxon>Eubacteriales</taxon>
        <taxon>Oscillospiraceae</taxon>
        <taxon>Oscillospiraceae incertae sedis</taxon>
        <taxon>Candidatus Caccousia</taxon>
    </lineage>
</organism>
<dbReference type="InterPro" id="IPR003495">
    <property type="entry name" value="CobW/HypB/UreG_nucleotide-bd"/>
</dbReference>
<proteinExistence type="inferred from homology"/>
<evidence type="ECO:0000256" key="5">
    <source>
        <dbReference type="ARBA" id="ARBA00022801"/>
    </source>
</evidence>
<evidence type="ECO:0000256" key="7">
    <source>
        <dbReference type="ARBA" id="ARBA00023134"/>
    </source>
</evidence>
<keyword evidence="2" id="KW-0533">Nickel</keyword>
<dbReference type="InterPro" id="IPR027417">
    <property type="entry name" value="P-loop_NTPase"/>
</dbReference>
<sequence>MEIKVMHQVMEWNQDVSAQVRALLREKRVCLINVMGSPGTGKTSLITSLIAQLRNTFSIGVIEGDITGQIDAEKIAALRIPAVQLNTDGACHIEAMSIQNILPHFDLDALDVLFVENIGNLVCPAEFDIGENFRITVLSIPEGDDKVKKYPLMFTDTDCLVLSKCDMLPYFDFNTKTVREDYRGVNPEGPLFFVSNRTGDGVAELAEHLRDRIRRELA</sequence>
<dbReference type="EMBL" id="DVGZ01000112">
    <property type="protein sequence ID" value="HIR48060.1"/>
    <property type="molecule type" value="Genomic_DNA"/>
</dbReference>
<comment type="caution">
    <text evidence="9">The sequence shown here is derived from an EMBL/GenBank/DDBJ whole genome shotgun (WGS) entry which is preliminary data.</text>
</comment>
<dbReference type="PIRSF" id="PIRSF005624">
    <property type="entry name" value="Ni-bind_GTPase"/>
    <property type="match status" value="1"/>
</dbReference>
<evidence type="ECO:0000313" key="10">
    <source>
        <dbReference type="Proteomes" id="UP000824242"/>
    </source>
</evidence>
<accession>A0A9D1DF68</accession>
<comment type="similarity">
    <text evidence="1">Belongs to the SIMIBI class G3E GTPase family. HypB/HupM subfamily.</text>
</comment>